<dbReference type="AlphaFoldDB" id="A0A7J6VH71"/>
<evidence type="ECO:0000313" key="2">
    <source>
        <dbReference type="EMBL" id="KAF5183555.1"/>
    </source>
</evidence>
<sequence>MSKRDQTVIWAKPISNSRYSERGPRTQPPLCSSLNDPDESWNVSLKSCITPYSSSEYSIQTLSDVQCI</sequence>
<proteinExistence type="predicted"/>
<evidence type="ECO:0000256" key="1">
    <source>
        <dbReference type="ARBA" id="ARBA00022603"/>
    </source>
</evidence>
<organism evidence="2 3">
    <name type="scientific">Thalictrum thalictroides</name>
    <name type="common">Rue-anemone</name>
    <name type="synonym">Anemone thalictroides</name>
    <dbReference type="NCBI Taxonomy" id="46969"/>
    <lineage>
        <taxon>Eukaryota</taxon>
        <taxon>Viridiplantae</taxon>
        <taxon>Streptophyta</taxon>
        <taxon>Embryophyta</taxon>
        <taxon>Tracheophyta</taxon>
        <taxon>Spermatophyta</taxon>
        <taxon>Magnoliopsida</taxon>
        <taxon>Ranunculales</taxon>
        <taxon>Ranunculaceae</taxon>
        <taxon>Thalictroideae</taxon>
        <taxon>Thalictrum</taxon>
    </lineage>
</organism>
<gene>
    <name evidence="2" type="ORF">FRX31_026858</name>
</gene>
<evidence type="ECO:0000313" key="3">
    <source>
        <dbReference type="Proteomes" id="UP000554482"/>
    </source>
</evidence>
<name>A0A7J6VH71_THATH</name>
<dbReference type="EMBL" id="JABWDY010033268">
    <property type="protein sequence ID" value="KAF5183555.1"/>
    <property type="molecule type" value="Genomic_DNA"/>
</dbReference>
<dbReference type="GO" id="GO:0032259">
    <property type="term" value="P:methylation"/>
    <property type="evidence" value="ECO:0007669"/>
    <property type="project" value="UniProtKB-KW"/>
</dbReference>
<comment type="caution">
    <text evidence="2">The sequence shown here is derived from an EMBL/GenBank/DDBJ whole genome shotgun (WGS) entry which is preliminary data.</text>
</comment>
<protein>
    <submittedName>
        <fullName evidence="2">S-adenosyl-l-methionine-dependent methyltransferases superfamily protein</fullName>
    </submittedName>
</protein>
<dbReference type="GO" id="GO:0008168">
    <property type="term" value="F:methyltransferase activity"/>
    <property type="evidence" value="ECO:0007669"/>
    <property type="project" value="UniProtKB-KW"/>
</dbReference>
<accession>A0A7J6VH71</accession>
<dbReference type="InterPro" id="IPR004159">
    <property type="entry name" value="Put_SAM_MeTrfase"/>
</dbReference>
<keyword evidence="3" id="KW-1185">Reference proteome</keyword>
<dbReference type="Pfam" id="PF03141">
    <property type="entry name" value="Methyltransf_29"/>
    <property type="match status" value="1"/>
</dbReference>
<keyword evidence="1 2" id="KW-0489">Methyltransferase</keyword>
<reference evidence="2 3" key="1">
    <citation type="submission" date="2020-06" db="EMBL/GenBank/DDBJ databases">
        <title>Transcriptomic and genomic resources for Thalictrum thalictroides and T. hernandezii: Facilitating candidate gene discovery in an emerging model plant lineage.</title>
        <authorList>
            <person name="Arias T."/>
            <person name="Riano-Pachon D.M."/>
            <person name="Di Stilio V.S."/>
        </authorList>
    </citation>
    <scope>NUCLEOTIDE SEQUENCE [LARGE SCALE GENOMIC DNA]</scope>
    <source>
        <strain evidence="3">cv. WT478/WT964</strain>
        <tissue evidence="2">Leaves</tissue>
    </source>
</reference>
<keyword evidence="2" id="KW-0808">Transferase</keyword>
<dbReference type="Proteomes" id="UP000554482">
    <property type="component" value="Unassembled WGS sequence"/>
</dbReference>